<proteinExistence type="predicted"/>
<dbReference type="RefSeq" id="WP_174508713.1">
    <property type="nucleotide sequence ID" value="NZ_JARXNK020000104.1"/>
</dbReference>
<keyword evidence="1" id="KW-0812">Transmembrane</keyword>
<dbReference type="EMBL" id="JARXNK020000104">
    <property type="protein sequence ID" value="MEL0553283.1"/>
    <property type="molecule type" value="Genomic_DNA"/>
</dbReference>
<comment type="caution">
    <text evidence="2">The sequence shown here is derived from an EMBL/GenBank/DDBJ whole genome shotgun (WGS) entry which is preliminary data.</text>
</comment>
<evidence type="ECO:0000313" key="3">
    <source>
        <dbReference type="Proteomes" id="UP001312893"/>
    </source>
</evidence>
<evidence type="ECO:0000313" key="2">
    <source>
        <dbReference type="EMBL" id="MEL0553283.1"/>
    </source>
</evidence>
<accession>A0ABU9FBJ7</accession>
<protein>
    <submittedName>
        <fullName evidence="2">DUF1360 domain-containing protein</fullName>
    </submittedName>
</protein>
<reference evidence="2 3" key="1">
    <citation type="submission" date="2024-04" db="EMBL/GenBank/DDBJ databases">
        <title>Two novel Raoultella species associated with bleeding cankers of broadleaf hosts, Raoultella scottia sp. nov. and Raoultella lignicola sp. nov.</title>
        <authorList>
            <person name="Brady C.L."/>
        </authorList>
    </citation>
    <scope>NUCLEOTIDE SEQUENCE [LARGE SCALE GENOMIC DNA]</scope>
    <source>
        <strain evidence="2 3">TW_WC1a.1</strain>
    </source>
</reference>
<feature type="transmembrane region" description="Helical" evidence="1">
    <location>
        <begin position="52"/>
        <end position="76"/>
    </location>
</feature>
<keyword evidence="1" id="KW-1133">Transmembrane helix</keyword>
<dbReference type="Proteomes" id="UP001312893">
    <property type="component" value="Unassembled WGS sequence"/>
</dbReference>
<name>A0ABU9FBJ7_9ENTR</name>
<keyword evidence="1" id="KW-0472">Membrane</keyword>
<gene>
    <name evidence="2" type="ORF">QFI96_016420</name>
</gene>
<feature type="transmembrane region" description="Helical" evidence="1">
    <location>
        <begin position="12"/>
        <end position="31"/>
    </location>
</feature>
<evidence type="ECO:0000256" key="1">
    <source>
        <dbReference type="SAM" id="Phobius"/>
    </source>
</evidence>
<feature type="transmembrane region" description="Helical" evidence="1">
    <location>
        <begin position="82"/>
        <end position="105"/>
    </location>
</feature>
<keyword evidence="3" id="KW-1185">Reference proteome</keyword>
<organism evidence="2 3">
    <name type="scientific">Raoultella lignicola</name>
    <dbReference type="NCBI Taxonomy" id="3040939"/>
    <lineage>
        <taxon>Bacteria</taxon>
        <taxon>Pseudomonadati</taxon>
        <taxon>Pseudomonadota</taxon>
        <taxon>Gammaproteobacteria</taxon>
        <taxon>Enterobacterales</taxon>
        <taxon>Enterobacteriaceae</taxon>
        <taxon>Klebsiella/Raoultella group</taxon>
        <taxon>Raoultella</taxon>
    </lineage>
</organism>
<sequence>MQQVIDPSTLQALWSCIVLSVAAASISFTITQTELFVPLRNFANKIGHMTGYLFHCFYCMSHWVVLAGVLIYRPVIISSGNIYIDLIITLFFTITLATFVSGFMFRSFTHVMDKKMKESELKAMMNKNSQK</sequence>